<evidence type="ECO:0000256" key="3">
    <source>
        <dbReference type="SAM" id="Phobius"/>
    </source>
</evidence>
<keyword evidence="7" id="KW-1185">Reference proteome</keyword>
<reference evidence="6" key="2">
    <citation type="submission" date="2022-06" db="UniProtKB">
        <authorList>
            <consortium name="EnsemblMetazoa"/>
        </authorList>
    </citation>
    <scope>IDENTIFICATION</scope>
    <source>
        <strain evidence="6">DF5081</strain>
    </source>
</reference>
<evidence type="ECO:0000259" key="5">
    <source>
        <dbReference type="Pfam" id="PF03730"/>
    </source>
</evidence>
<keyword evidence="3" id="KW-1133">Transmembrane helix</keyword>
<dbReference type="SUPFAM" id="SSF100939">
    <property type="entry name" value="SPOC domain-like"/>
    <property type="match status" value="1"/>
</dbReference>
<dbReference type="GO" id="GO:0003690">
    <property type="term" value="F:double-stranded DNA binding"/>
    <property type="evidence" value="ECO:0007669"/>
    <property type="project" value="TreeGrafter"/>
</dbReference>
<keyword evidence="3" id="KW-0472">Membrane</keyword>
<dbReference type="InterPro" id="IPR005160">
    <property type="entry name" value="Ku_C"/>
</dbReference>
<protein>
    <submittedName>
        <fullName evidence="6">ATP-dependent DNA helicase 2 subunit 1</fullName>
    </submittedName>
</protein>
<dbReference type="Gene3D" id="1.10.1600.10">
    <property type="match status" value="1"/>
</dbReference>
<feature type="compositionally biased region" description="Basic and acidic residues" evidence="2">
    <location>
        <begin position="217"/>
        <end position="227"/>
    </location>
</feature>
<dbReference type="GO" id="GO:0000723">
    <property type="term" value="P:telomere maintenance"/>
    <property type="evidence" value="ECO:0007669"/>
    <property type="project" value="TreeGrafter"/>
</dbReference>
<dbReference type="Pfam" id="PF03730">
    <property type="entry name" value="Ku_C"/>
    <property type="match status" value="1"/>
</dbReference>
<evidence type="ECO:0000313" key="6">
    <source>
        <dbReference type="EnsemblMetazoa" id="CJA32202b.1"/>
    </source>
</evidence>
<keyword evidence="3" id="KW-0812">Transmembrane</keyword>
<evidence type="ECO:0000259" key="4">
    <source>
        <dbReference type="Pfam" id="PF02735"/>
    </source>
</evidence>
<feature type="domain" description="Ku" evidence="4">
    <location>
        <begin position="28"/>
        <end position="131"/>
    </location>
</feature>
<name>A0A8R1EB92_CAEJA</name>
<dbReference type="Proteomes" id="UP000005237">
    <property type="component" value="Unassembled WGS sequence"/>
</dbReference>
<dbReference type="PANTHER" id="PTHR12604">
    <property type="entry name" value="KU AUTOANTIGEN DNA HELICASE"/>
    <property type="match status" value="1"/>
</dbReference>
<dbReference type="InterPro" id="IPR016194">
    <property type="entry name" value="SPOC-like_C_dom_sf"/>
</dbReference>
<dbReference type="EnsemblMetazoa" id="CJA32202b.1">
    <property type="protein sequence ID" value="CJA32202b.1"/>
    <property type="gene ID" value="WBGene00208049"/>
</dbReference>
<dbReference type="Pfam" id="PF02735">
    <property type="entry name" value="Ku"/>
    <property type="match status" value="1"/>
</dbReference>
<dbReference type="GO" id="GO:0003678">
    <property type="term" value="F:DNA helicase activity"/>
    <property type="evidence" value="ECO:0007669"/>
    <property type="project" value="InterPro"/>
</dbReference>
<reference evidence="7" key="1">
    <citation type="submission" date="2010-08" db="EMBL/GenBank/DDBJ databases">
        <authorList>
            <consortium name="Caenorhabditis japonica Sequencing Consortium"/>
            <person name="Wilson R.K."/>
        </authorList>
    </citation>
    <scope>NUCLEOTIDE SEQUENCE [LARGE SCALE GENOMIC DNA]</scope>
    <source>
        <strain evidence="7">DF5081</strain>
    </source>
</reference>
<dbReference type="PANTHER" id="PTHR12604:SF2">
    <property type="entry name" value="X-RAY REPAIR CROSS-COMPLEMENTING PROTEIN 6"/>
    <property type="match status" value="1"/>
</dbReference>
<feature type="transmembrane region" description="Helical" evidence="3">
    <location>
        <begin position="6"/>
        <end position="26"/>
    </location>
</feature>
<evidence type="ECO:0000256" key="1">
    <source>
        <dbReference type="ARBA" id="ARBA00023125"/>
    </source>
</evidence>
<dbReference type="GO" id="GO:0043564">
    <property type="term" value="C:Ku70:Ku80 complex"/>
    <property type="evidence" value="ECO:0007669"/>
    <property type="project" value="TreeGrafter"/>
</dbReference>
<dbReference type="AlphaFoldDB" id="A0A8R1EB92"/>
<organism evidence="6 7">
    <name type="scientific">Caenorhabditis japonica</name>
    <dbReference type="NCBI Taxonomy" id="281687"/>
    <lineage>
        <taxon>Eukaryota</taxon>
        <taxon>Metazoa</taxon>
        <taxon>Ecdysozoa</taxon>
        <taxon>Nematoda</taxon>
        <taxon>Chromadorea</taxon>
        <taxon>Rhabditida</taxon>
        <taxon>Rhabditina</taxon>
        <taxon>Rhabditomorpha</taxon>
        <taxon>Rhabditoidea</taxon>
        <taxon>Rhabditidae</taxon>
        <taxon>Peloderinae</taxon>
        <taxon>Caenorhabditis</taxon>
    </lineage>
</organism>
<keyword evidence="1" id="KW-0238">DNA-binding</keyword>
<dbReference type="Gene3D" id="2.40.290.10">
    <property type="match status" value="1"/>
</dbReference>
<evidence type="ECO:0000313" key="7">
    <source>
        <dbReference type="Proteomes" id="UP000005237"/>
    </source>
</evidence>
<evidence type="ECO:0000256" key="2">
    <source>
        <dbReference type="SAM" id="MobiDB-lite"/>
    </source>
</evidence>
<feature type="region of interest" description="Disordered" evidence="2">
    <location>
        <begin position="217"/>
        <end position="245"/>
    </location>
</feature>
<dbReference type="GO" id="GO:0006303">
    <property type="term" value="P:double-strand break repair via nonhomologous end joining"/>
    <property type="evidence" value="ECO:0007669"/>
    <property type="project" value="InterPro"/>
</dbReference>
<accession>A0A8R1EB92</accession>
<proteinExistence type="predicted"/>
<dbReference type="GO" id="GO:0042162">
    <property type="term" value="F:telomeric DNA binding"/>
    <property type="evidence" value="ECO:0007669"/>
    <property type="project" value="TreeGrafter"/>
</dbReference>
<sequence length="309" mass="35765">MKMFTSWYNVVISGGYHTIFIIGAKISGFYRALLDRCWARQQAVICRYQSRSKQKMRIVALIPFKKDLTLIEDPTSADDETMEDKKPDLLRLEQQRAQADSSEWLHEGFMLIGLPFREELRDDFKRFEEHQTAGGTPELEQSQVEAMKKFVKRLTMSYNPSFYENPRLLSERSALCVEATGEELIERKDTLEPYYQIPTRLQRVGSEIEQIIEKFGLTDEDKKSEPKGRKRKPVDAPDNQPEAKMMSIRDCVAAEKMSDFKKDELLNMAVEHCEAPKGLKSKTKNDIISVIKEFLADHPSSTWDVNPKK</sequence>
<dbReference type="InterPro" id="IPR006164">
    <property type="entry name" value="DNA_bd_Ku70/Ku80"/>
</dbReference>
<feature type="domain" description="Ku70/Ku80 C-terminal arm" evidence="5">
    <location>
        <begin position="157"/>
        <end position="246"/>
    </location>
</feature>